<evidence type="ECO:0000256" key="3">
    <source>
        <dbReference type="ARBA" id="ARBA00023125"/>
    </source>
</evidence>
<evidence type="ECO:0000256" key="4">
    <source>
        <dbReference type="ARBA" id="ARBA00023163"/>
    </source>
</evidence>
<proteinExistence type="inferred from homology"/>
<dbReference type="InterPro" id="IPR050950">
    <property type="entry name" value="HTH-type_LysR_regulators"/>
</dbReference>
<dbReference type="PANTHER" id="PTHR30419:SF8">
    <property type="entry name" value="NITROGEN ASSIMILATION TRANSCRIPTIONAL ACTIVATOR-RELATED"/>
    <property type="match status" value="1"/>
</dbReference>
<organism evidence="6 7">
    <name type="scientific">Companilactobacillus ginsenosidimutans</name>
    <dbReference type="NCBI Taxonomy" id="1007676"/>
    <lineage>
        <taxon>Bacteria</taxon>
        <taxon>Bacillati</taxon>
        <taxon>Bacillota</taxon>
        <taxon>Bacilli</taxon>
        <taxon>Lactobacillales</taxon>
        <taxon>Lactobacillaceae</taxon>
        <taxon>Companilactobacillus</taxon>
    </lineage>
</organism>
<comment type="similarity">
    <text evidence="1">Belongs to the LysR transcriptional regulatory family.</text>
</comment>
<gene>
    <name evidence="6" type="ORF">ABM34_00400</name>
</gene>
<dbReference type="RefSeq" id="WP_048702403.1">
    <property type="nucleotide sequence ID" value="NZ_CP012034.1"/>
</dbReference>
<feature type="domain" description="HTH lysR-type" evidence="5">
    <location>
        <begin position="1"/>
        <end position="58"/>
    </location>
</feature>
<dbReference type="KEGG" id="lgn:ABM34_00400"/>
<dbReference type="Proteomes" id="UP000036106">
    <property type="component" value="Chromosome"/>
</dbReference>
<evidence type="ECO:0000313" key="6">
    <source>
        <dbReference type="EMBL" id="AKP66157.1"/>
    </source>
</evidence>
<dbReference type="AlphaFoldDB" id="A0A0H4QE03"/>
<dbReference type="PROSITE" id="PS50931">
    <property type="entry name" value="HTH_LYSR"/>
    <property type="match status" value="1"/>
</dbReference>
<keyword evidence="7" id="KW-1185">Reference proteome</keyword>
<dbReference type="InterPro" id="IPR036390">
    <property type="entry name" value="WH_DNA-bd_sf"/>
</dbReference>
<dbReference type="InterPro" id="IPR000847">
    <property type="entry name" value="LysR_HTH_N"/>
</dbReference>
<dbReference type="SUPFAM" id="SSF46785">
    <property type="entry name" value="Winged helix' DNA-binding domain"/>
    <property type="match status" value="1"/>
</dbReference>
<keyword evidence="3" id="KW-0238">DNA-binding</keyword>
<dbReference type="Gene3D" id="3.40.190.290">
    <property type="match status" value="1"/>
</dbReference>
<dbReference type="FunFam" id="1.10.10.10:FF:000001">
    <property type="entry name" value="LysR family transcriptional regulator"/>
    <property type="match status" value="1"/>
</dbReference>
<name>A0A0H4QE03_9LACO</name>
<dbReference type="EMBL" id="CP012034">
    <property type="protein sequence ID" value="AKP66157.1"/>
    <property type="molecule type" value="Genomic_DNA"/>
</dbReference>
<dbReference type="Gene3D" id="1.10.10.10">
    <property type="entry name" value="Winged helix-like DNA-binding domain superfamily/Winged helix DNA-binding domain"/>
    <property type="match status" value="1"/>
</dbReference>
<keyword evidence="4" id="KW-0804">Transcription</keyword>
<protein>
    <submittedName>
        <fullName evidence="6">LysR family transcriptional regulator</fullName>
    </submittedName>
</protein>
<dbReference type="InterPro" id="IPR036388">
    <property type="entry name" value="WH-like_DNA-bd_sf"/>
</dbReference>
<evidence type="ECO:0000259" key="5">
    <source>
        <dbReference type="PROSITE" id="PS50931"/>
    </source>
</evidence>
<dbReference type="PATRIC" id="fig|1007676.4.peg.87"/>
<dbReference type="Pfam" id="PF03466">
    <property type="entry name" value="LysR_substrate"/>
    <property type="match status" value="1"/>
</dbReference>
<dbReference type="STRING" id="1007676.ABM34_00400"/>
<dbReference type="GO" id="GO:0005829">
    <property type="term" value="C:cytosol"/>
    <property type="evidence" value="ECO:0007669"/>
    <property type="project" value="TreeGrafter"/>
</dbReference>
<evidence type="ECO:0000313" key="7">
    <source>
        <dbReference type="Proteomes" id="UP000036106"/>
    </source>
</evidence>
<keyword evidence="2" id="KW-0805">Transcription regulation</keyword>
<accession>A0A0H4QE03</accession>
<dbReference type="InterPro" id="IPR005119">
    <property type="entry name" value="LysR_subst-bd"/>
</dbReference>
<dbReference type="OrthoDB" id="119203at2"/>
<dbReference type="SUPFAM" id="SSF53850">
    <property type="entry name" value="Periplasmic binding protein-like II"/>
    <property type="match status" value="1"/>
</dbReference>
<reference evidence="7" key="1">
    <citation type="submission" date="2015-07" db="EMBL/GenBank/DDBJ databases">
        <title>Lactobacillus ginsenosidimutans/EMML 3141/ whole genome sequencing.</title>
        <authorList>
            <person name="Kim M.K."/>
            <person name="Im W.-T."/>
            <person name="Srinivasan S."/>
            <person name="Lee J.-J."/>
        </authorList>
    </citation>
    <scope>NUCLEOTIDE SEQUENCE [LARGE SCALE GENOMIC DNA]</scope>
    <source>
        <strain evidence="7">EMML 3041</strain>
    </source>
</reference>
<dbReference type="PANTHER" id="PTHR30419">
    <property type="entry name" value="HTH-TYPE TRANSCRIPTIONAL REGULATOR YBHD"/>
    <property type="match status" value="1"/>
</dbReference>
<sequence length="291" mass="33382">MDLRKLKVFLDLAKTLNYSETAERLYTTQGNVSKQILALEKELNVTLFTRAHRKIGLTTEGTLIIPYARKILNDYDAMQVKLNDYRDAQNLTIELHTIPTMPNYDSFVLLSNFLKEHSEIHVALKEEESNQLMDSLIQNKCEIIFTRTFDFKDDTLESIVMENDDFSVVLPKNHQLANRKVISLKELKQENFLQLGDSTNLLQPVINMCEDSGFVPNISYQGVRADLIMGMVAKNMGISIMMSKTAQGFDKDNLVVIPLKESTNNELCFVRKKDHSSTASDVFWNYVKNNR</sequence>
<dbReference type="Pfam" id="PF00126">
    <property type="entry name" value="HTH_1"/>
    <property type="match status" value="1"/>
</dbReference>
<dbReference type="GO" id="GO:0003677">
    <property type="term" value="F:DNA binding"/>
    <property type="evidence" value="ECO:0007669"/>
    <property type="project" value="UniProtKB-KW"/>
</dbReference>
<evidence type="ECO:0000256" key="2">
    <source>
        <dbReference type="ARBA" id="ARBA00023015"/>
    </source>
</evidence>
<dbReference type="GO" id="GO:0003700">
    <property type="term" value="F:DNA-binding transcription factor activity"/>
    <property type="evidence" value="ECO:0007669"/>
    <property type="project" value="InterPro"/>
</dbReference>
<dbReference type="PRINTS" id="PR00039">
    <property type="entry name" value="HTHLYSR"/>
</dbReference>
<evidence type="ECO:0000256" key="1">
    <source>
        <dbReference type="ARBA" id="ARBA00009437"/>
    </source>
</evidence>
<dbReference type="CDD" id="cd05466">
    <property type="entry name" value="PBP2_LTTR_substrate"/>
    <property type="match status" value="1"/>
</dbReference>